<organism evidence="3 4">
    <name type="scientific">Hymenoscyphus albidus</name>
    <dbReference type="NCBI Taxonomy" id="595503"/>
    <lineage>
        <taxon>Eukaryota</taxon>
        <taxon>Fungi</taxon>
        <taxon>Dikarya</taxon>
        <taxon>Ascomycota</taxon>
        <taxon>Pezizomycotina</taxon>
        <taxon>Leotiomycetes</taxon>
        <taxon>Helotiales</taxon>
        <taxon>Helotiaceae</taxon>
        <taxon>Hymenoscyphus</taxon>
    </lineage>
</organism>
<evidence type="ECO:0000313" key="4">
    <source>
        <dbReference type="Proteomes" id="UP000701801"/>
    </source>
</evidence>
<name>A0A9N9LLX3_9HELO</name>
<evidence type="ECO:0000256" key="1">
    <source>
        <dbReference type="SAM" id="MobiDB-lite"/>
    </source>
</evidence>
<dbReference type="InterPro" id="IPR040922">
    <property type="entry name" value="Ribosomal_mL59_dom"/>
</dbReference>
<feature type="compositionally biased region" description="Low complexity" evidence="1">
    <location>
        <begin position="31"/>
        <end position="48"/>
    </location>
</feature>
<gene>
    <name evidence="3" type="ORF">HYALB_00002111</name>
</gene>
<feature type="compositionally biased region" description="Basic and acidic residues" evidence="1">
    <location>
        <begin position="69"/>
        <end position="80"/>
    </location>
</feature>
<feature type="domain" description="Large ribosomal subunit protein mL59" evidence="2">
    <location>
        <begin position="17"/>
        <end position="164"/>
    </location>
</feature>
<dbReference type="AlphaFoldDB" id="A0A9N9LLX3"/>
<dbReference type="GO" id="GO:0005762">
    <property type="term" value="C:mitochondrial large ribosomal subunit"/>
    <property type="evidence" value="ECO:0007669"/>
    <property type="project" value="InterPro"/>
</dbReference>
<dbReference type="PANTHER" id="PTHR28041">
    <property type="entry name" value="54S RIBOSOMAL PROTEIN L25, MITOCHONDRIAL"/>
    <property type="match status" value="1"/>
</dbReference>
<dbReference type="EMBL" id="CAJVRM010000184">
    <property type="protein sequence ID" value="CAG8976598.1"/>
    <property type="molecule type" value="Genomic_DNA"/>
</dbReference>
<keyword evidence="4" id="KW-1185">Reference proteome</keyword>
<evidence type="ECO:0000313" key="3">
    <source>
        <dbReference type="EMBL" id="CAG8976598.1"/>
    </source>
</evidence>
<proteinExistence type="predicted"/>
<reference evidence="3" key="1">
    <citation type="submission" date="2021-07" db="EMBL/GenBank/DDBJ databases">
        <authorList>
            <person name="Durling M."/>
        </authorList>
    </citation>
    <scope>NUCLEOTIDE SEQUENCE</scope>
</reference>
<comment type="caution">
    <text evidence="3">The sequence shown here is derived from an EMBL/GenBank/DDBJ whole genome shotgun (WGS) entry which is preliminary data.</text>
</comment>
<evidence type="ECO:0000259" key="2">
    <source>
        <dbReference type="Pfam" id="PF18126"/>
    </source>
</evidence>
<dbReference type="GO" id="GO:0003735">
    <property type="term" value="F:structural constituent of ribosome"/>
    <property type="evidence" value="ECO:0007669"/>
    <property type="project" value="InterPro"/>
</dbReference>
<dbReference type="OrthoDB" id="18529at2759"/>
<dbReference type="Pfam" id="PF18126">
    <property type="entry name" value="Mitoc_mL59"/>
    <property type="match status" value="1"/>
</dbReference>
<protein>
    <recommendedName>
        <fullName evidence="2">Large ribosomal subunit protein mL59 domain-containing protein</fullName>
    </recommendedName>
</protein>
<sequence length="176" mass="20394">MSLQPQEYIKLAQKLPPRLLQFFARYPTRQLAPHLSPSTPSPASSESPEPQREINISGMPYENPFQRAIDPHSGKHQDPKFSLRRQADIAKLARKHGVEELLPFTVKNSQEKLRRRLENGLRVKGTGIGQRVKGKESERSMKGRLEKRKQAMLDMPQMIQTWKQRGHGRGWKQWPK</sequence>
<dbReference type="PANTHER" id="PTHR28041:SF1">
    <property type="entry name" value="LARGE RIBOSOMAL SUBUNIT PROTEIN ML59"/>
    <property type="match status" value="1"/>
</dbReference>
<dbReference type="Proteomes" id="UP000701801">
    <property type="component" value="Unassembled WGS sequence"/>
</dbReference>
<feature type="region of interest" description="Disordered" evidence="1">
    <location>
        <begin position="31"/>
        <end position="80"/>
    </location>
</feature>
<accession>A0A9N9LLX3</accession>
<dbReference type="InterPro" id="IPR037507">
    <property type="entry name" value="Ribosomal_mL59"/>
</dbReference>